<reference evidence="1" key="1">
    <citation type="submission" date="2024-09" db="EMBL/GenBank/DDBJ databases">
        <title>Draft Genome Sequences of Neofusicoccum parvum.</title>
        <authorList>
            <person name="Ashida A."/>
            <person name="Camagna M."/>
            <person name="Tanaka A."/>
            <person name="Takemoto D."/>
        </authorList>
    </citation>
    <scope>NUCLEOTIDE SEQUENCE</scope>
    <source>
        <strain evidence="1">PPO83</strain>
    </source>
</reference>
<comment type="caution">
    <text evidence="1">The sequence shown here is derived from an EMBL/GenBank/DDBJ whole genome shotgun (WGS) entry which is preliminary data.</text>
</comment>
<accession>A0ACB5SAN1</accession>
<proteinExistence type="predicted"/>
<sequence length="185" mass="19837">MVPLKESIPFVLALVHDCYSAPALGNGANLINRQTQCIWGPSATSLVGDGDPQTAHFYKQLSEVLSCGSADTCTTSHSITKSFTISFNADITPANWISGGFAVEKSIETGDDYQCQVSTGESVRVWYDIAYTGYTVEDWSTNTCTGGHKDAGPYVIWSPNENNSGGGFYCVTGDACRTQGEGYWG</sequence>
<gene>
    <name evidence="1" type="primary">g6384</name>
    <name evidence="1" type="ORF">NpPPO83_00006384</name>
</gene>
<keyword evidence="2" id="KW-1185">Reference proteome</keyword>
<dbReference type="EMBL" id="BSXG01000224">
    <property type="protein sequence ID" value="GME32632.1"/>
    <property type="molecule type" value="Genomic_DNA"/>
</dbReference>
<evidence type="ECO:0000313" key="2">
    <source>
        <dbReference type="Proteomes" id="UP001165186"/>
    </source>
</evidence>
<name>A0ACB5SAN1_9PEZI</name>
<organism evidence="1 2">
    <name type="scientific">Neofusicoccum parvum</name>
    <dbReference type="NCBI Taxonomy" id="310453"/>
    <lineage>
        <taxon>Eukaryota</taxon>
        <taxon>Fungi</taxon>
        <taxon>Dikarya</taxon>
        <taxon>Ascomycota</taxon>
        <taxon>Pezizomycotina</taxon>
        <taxon>Dothideomycetes</taxon>
        <taxon>Dothideomycetes incertae sedis</taxon>
        <taxon>Botryosphaeriales</taxon>
        <taxon>Botryosphaeriaceae</taxon>
        <taxon>Neofusicoccum</taxon>
    </lineage>
</organism>
<dbReference type="Proteomes" id="UP001165186">
    <property type="component" value="Unassembled WGS sequence"/>
</dbReference>
<evidence type="ECO:0000313" key="1">
    <source>
        <dbReference type="EMBL" id="GME32632.1"/>
    </source>
</evidence>
<protein>
    <submittedName>
        <fullName evidence="1">Uncharacterized protein</fullName>
    </submittedName>
</protein>